<dbReference type="InterPro" id="IPR027417">
    <property type="entry name" value="P-loop_NTPase"/>
</dbReference>
<keyword evidence="1" id="KW-0808">Transferase</keyword>
<keyword evidence="1" id="KW-0418">Kinase</keyword>
<name>A0A9D9DHJ1_9FIRM</name>
<sequence>MPHIITIGREFGSGGREVGRRLAERLGYAYYDDEIINELIRNTNYSKEYLEEVSEKDPVPLFPIRYGSTLNPTPDAGVSMALDVLSEQAKIMRELALKSDCIIIGRAADYLLRDLHPYRIFVFATLESRLARTKGREKSGKSDKELLKSIKRIDKQRKKYYRFVTGKDWGDWTNYDLLVNTSFSDIKWVVDFIAHLFERQKEEKETAKAKSK</sequence>
<dbReference type="EMBL" id="JADINA010000039">
    <property type="protein sequence ID" value="MBO8426840.1"/>
    <property type="molecule type" value="Genomic_DNA"/>
</dbReference>
<proteinExistence type="predicted"/>
<dbReference type="Pfam" id="PF13189">
    <property type="entry name" value="Cytidylate_kin2"/>
    <property type="match status" value="1"/>
</dbReference>
<comment type="caution">
    <text evidence="1">The sequence shown here is derived from an EMBL/GenBank/DDBJ whole genome shotgun (WGS) entry which is preliminary data.</text>
</comment>
<protein>
    <submittedName>
        <fullName evidence="1">Cytidylate kinase-like family protein</fullName>
    </submittedName>
</protein>
<organism evidence="1 2">
    <name type="scientific">Candidatus Alloenteromonas pullistercoris</name>
    <dbReference type="NCBI Taxonomy" id="2840785"/>
    <lineage>
        <taxon>Bacteria</taxon>
        <taxon>Bacillati</taxon>
        <taxon>Bacillota</taxon>
        <taxon>Bacillota incertae sedis</taxon>
        <taxon>Candidatus Alloenteromonas</taxon>
    </lineage>
</organism>
<dbReference type="GO" id="GO:0016301">
    <property type="term" value="F:kinase activity"/>
    <property type="evidence" value="ECO:0007669"/>
    <property type="project" value="UniProtKB-KW"/>
</dbReference>
<dbReference type="SUPFAM" id="SSF52540">
    <property type="entry name" value="P-loop containing nucleoside triphosphate hydrolases"/>
    <property type="match status" value="1"/>
</dbReference>
<evidence type="ECO:0000313" key="1">
    <source>
        <dbReference type="EMBL" id="MBO8426840.1"/>
    </source>
</evidence>
<gene>
    <name evidence="1" type="ORF">IAC61_05995</name>
</gene>
<reference evidence="1" key="2">
    <citation type="journal article" date="2021" name="PeerJ">
        <title>Extensive microbial diversity within the chicken gut microbiome revealed by metagenomics and culture.</title>
        <authorList>
            <person name="Gilroy R."/>
            <person name="Ravi A."/>
            <person name="Getino M."/>
            <person name="Pursley I."/>
            <person name="Horton D.L."/>
            <person name="Alikhan N.F."/>
            <person name="Baker D."/>
            <person name="Gharbi K."/>
            <person name="Hall N."/>
            <person name="Watson M."/>
            <person name="Adriaenssens E.M."/>
            <person name="Foster-Nyarko E."/>
            <person name="Jarju S."/>
            <person name="Secka A."/>
            <person name="Antonio M."/>
            <person name="Oren A."/>
            <person name="Chaudhuri R.R."/>
            <person name="La Ragione R."/>
            <person name="Hildebrand F."/>
            <person name="Pallen M.J."/>
        </authorList>
    </citation>
    <scope>NUCLEOTIDE SEQUENCE</scope>
    <source>
        <strain evidence="1">17113</strain>
    </source>
</reference>
<dbReference type="Proteomes" id="UP000823634">
    <property type="component" value="Unassembled WGS sequence"/>
</dbReference>
<dbReference type="AlphaFoldDB" id="A0A9D9DHJ1"/>
<dbReference type="Gene3D" id="3.40.50.300">
    <property type="entry name" value="P-loop containing nucleotide triphosphate hydrolases"/>
    <property type="match status" value="1"/>
</dbReference>
<accession>A0A9D9DHJ1</accession>
<evidence type="ECO:0000313" key="2">
    <source>
        <dbReference type="Proteomes" id="UP000823634"/>
    </source>
</evidence>
<reference evidence="1" key="1">
    <citation type="submission" date="2020-10" db="EMBL/GenBank/DDBJ databases">
        <authorList>
            <person name="Gilroy R."/>
        </authorList>
    </citation>
    <scope>NUCLEOTIDE SEQUENCE</scope>
    <source>
        <strain evidence="1">17113</strain>
    </source>
</reference>